<dbReference type="EMBL" id="CP000764">
    <property type="protein sequence ID" value="ABS22310.1"/>
    <property type="molecule type" value="Genomic_DNA"/>
</dbReference>
<keyword evidence="2" id="KW-1185">Reference proteome</keyword>
<proteinExistence type="predicted"/>
<name>A7GQA2_BACCN</name>
<evidence type="ECO:0000313" key="1">
    <source>
        <dbReference type="EMBL" id="ABS22310.1"/>
    </source>
</evidence>
<dbReference type="eggNOG" id="COG1680">
    <property type="taxonomic scope" value="Bacteria"/>
</dbReference>
<dbReference type="HOGENOM" id="CLU_2566653_0_0_9"/>
<gene>
    <name evidence="1" type="ordered locus">Bcer98_2038</name>
</gene>
<dbReference type="Proteomes" id="UP000002300">
    <property type="component" value="Chromosome"/>
</dbReference>
<dbReference type="AlphaFoldDB" id="A7GQA2"/>
<sequence>MKGIFWLNLYMSLHVRMGETLYYGLGVRITNSHSEEKVIRHSGLTPNSHAKMFFIPKTDWGGVILTNKNHIFEEEALPQLK</sequence>
<dbReference type="InterPro" id="IPR012338">
    <property type="entry name" value="Beta-lactam/transpept-like"/>
</dbReference>
<dbReference type="KEGG" id="bcy:Bcer98_2038"/>
<organism evidence="1 2">
    <name type="scientific">Bacillus cytotoxicus (strain DSM 22905 / CIP 110041 / 391-98 / NVH 391-98)</name>
    <dbReference type="NCBI Taxonomy" id="315749"/>
    <lineage>
        <taxon>Bacteria</taxon>
        <taxon>Bacillati</taxon>
        <taxon>Bacillota</taxon>
        <taxon>Bacilli</taxon>
        <taxon>Bacillales</taxon>
        <taxon>Bacillaceae</taxon>
        <taxon>Bacillus</taxon>
        <taxon>Bacillus cereus group</taxon>
    </lineage>
</organism>
<protein>
    <submittedName>
        <fullName evidence="1">Uncharacterized protein</fullName>
    </submittedName>
</protein>
<dbReference type="Gene3D" id="3.40.710.10">
    <property type="entry name" value="DD-peptidase/beta-lactamase superfamily"/>
    <property type="match status" value="1"/>
</dbReference>
<evidence type="ECO:0000313" key="2">
    <source>
        <dbReference type="Proteomes" id="UP000002300"/>
    </source>
</evidence>
<accession>A7GQA2</accession>
<dbReference type="STRING" id="315749.Bcer98_2038"/>
<reference evidence="1 2" key="1">
    <citation type="journal article" date="2008" name="Chem. Biol. Interact.">
        <title>Extending the Bacillus cereus group genomics to putative food-borne pathogens of different toxicity.</title>
        <authorList>
            <person name="Lapidus A."/>
            <person name="Goltsman E."/>
            <person name="Auger S."/>
            <person name="Galleron N."/>
            <person name="Segurens B."/>
            <person name="Dossat C."/>
            <person name="Land M.L."/>
            <person name="Broussolle V."/>
            <person name="Brillard J."/>
            <person name="Guinebretiere M.H."/>
            <person name="Sanchis V."/>
            <person name="Nguen-The C."/>
            <person name="Lereclus D."/>
            <person name="Richardson P."/>
            <person name="Wincker P."/>
            <person name="Weissenbach J."/>
            <person name="Ehrlich S.D."/>
            <person name="Sorokin A."/>
        </authorList>
    </citation>
    <scope>NUCLEOTIDE SEQUENCE [LARGE SCALE GENOMIC DNA]</scope>
    <source>
        <strain evidence="2">DSM 22905 / CIP 110041 / 391-98 / NVH 391-98</strain>
    </source>
</reference>
<dbReference type="SUPFAM" id="SSF56601">
    <property type="entry name" value="beta-lactamase/transpeptidase-like"/>
    <property type="match status" value="1"/>
</dbReference>